<feature type="signal peptide" evidence="2">
    <location>
        <begin position="1"/>
        <end position="19"/>
    </location>
</feature>
<dbReference type="Proteomes" id="UP001107558">
    <property type="component" value="Chromosome 2"/>
</dbReference>
<protein>
    <submittedName>
        <fullName evidence="3">Uncharacterized protein</fullName>
    </submittedName>
</protein>
<comment type="caution">
    <text evidence="3">The sequence shown here is derived from an EMBL/GenBank/DDBJ whole genome shotgun (WGS) entry which is preliminary data.</text>
</comment>
<reference evidence="3" key="1">
    <citation type="submission" date="2021-03" db="EMBL/GenBank/DDBJ databases">
        <title>Chromosome level genome of the anhydrobiotic midge Polypedilum vanderplanki.</title>
        <authorList>
            <person name="Yoshida Y."/>
            <person name="Kikawada T."/>
            <person name="Gusev O."/>
        </authorList>
    </citation>
    <scope>NUCLEOTIDE SEQUENCE</scope>
    <source>
        <strain evidence="3">NIAS01</strain>
        <tissue evidence="3">Whole body or cell culture</tissue>
    </source>
</reference>
<evidence type="ECO:0000313" key="4">
    <source>
        <dbReference type="Proteomes" id="UP001107558"/>
    </source>
</evidence>
<organism evidence="3 4">
    <name type="scientific">Polypedilum vanderplanki</name>
    <name type="common">Sleeping chironomid midge</name>
    <dbReference type="NCBI Taxonomy" id="319348"/>
    <lineage>
        <taxon>Eukaryota</taxon>
        <taxon>Metazoa</taxon>
        <taxon>Ecdysozoa</taxon>
        <taxon>Arthropoda</taxon>
        <taxon>Hexapoda</taxon>
        <taxon>Insecta</taxon>
        <taxon>Pterygota</taxon>
        <taxon>Neoptera</taxon>
        <taxon>Endopterygota</taxon>
        <taxon>Diptera</taxon>
        <taxon>Nematocera</taxon>
        <taxon>Chironomoidea</taxon>
        <taxon>Chironomidae</taxon>
        <taxon>Chironominae</taxon>
        <taxon>Polypedilum</taxon>
        <taxon>Polypedilum</taxon>
    </lineage>
</organism>
<feature type="compositionally biased region" description="Pro residues" evidence="1">
    <location>
        <begin position="33"/>
        <end position="56"/>
    </location>
</feature>
<dbReference type="AlphaFoldDB" id="A0A9J6C5U1"/>
<dbReference type="EMBL" id="JADBJN010000002">
    <property type="protein sequence ID" value="KAG5677195.1"/>
    <property type="molecule type" value="Genomic_DNA"/>
</dbReference>
<evidence type="ECO:0000256" key="1">
    <source>
        <dbReference type="SAM" id="MobiDB-lite"/>
    </source>
</evidence>
<feature type="region of interest" description="Disordered" evidence="1">
    <location>
        <begin position="27"/>
        <end position="68"/>
    </location>
</feature>
<name>A0A9J6C5U1_POLVA</name>
<keyword evidence="2" id="KW-0732">Signal</keyword>
<dbReference type="PROSITE" id="PS51257">
    <property type="entry name" value="PROKAR_LIPOPROTEIN"/>
    <property type="match status" value="1"/>
</dbReference>
<proteinExistence type="predicted"/>
<evidence type="ECO:0000256" key="2">
    <source>
        <dbReference type="SAM" id="SignalP"/>
    </source>
</evidence>
<gene>
    <name evidence="3" type="ORF">PVAND_006975</name>
</gene>
<feature type="chain" id="PRO_5039925035" evidence="2">
    <location>
        <begin position="20"/>
        <end position="98"/>
    </location>
</feature>
<evidence type="ECO:0000313" key="3">
    <source>
        <dbReference type="EMBL" id="KAG5677195.1"/>
    </source>
</evidence>
<sequence>MRQILKIFILILFVASCYCQDDADAAAENKAPAPAPAPAPAAAPAPAVPVPVPQPAQQPVAPVQETTKKPRESLWNILIDTKKKFLQMGIDRLDSLRF</sequence>
<keyword evidence="4" id="KW-1185">Reference proteome</keyword>
<accession>A0A9J6C5U1</accession>